<keyword evidence="2" id="KW-0413">Isomerase</keyword>
<dbReference type="AlphaFoldDB" id="T1A554"/>
<dbReference type="PROSITE" id="PS00175">
    <property type="entry name" value="PG_MUTASE"/>
    <property type="match status" value="1"/>
</dbReference>
<dbReference type="EC" id="3.1.3.13" evidence="3"/>
<dbReference type="SMART" id="SM00855">
    <property type="entry name" value="PGAM"/>
    <property type="match status" value="1"/>
</dbReference>
<dbReference type="EMBL" id="AUZY01006981">
    <property type="protein sequence ID" value="EQD52043.1"/>
    <property type="molecule type" value="Genomic_DNA"/>
</dbReference>
<keyword evidence="3" id="KW-0378">Hydrolase</keyword>
<organism evidence="3">
    <name type="scientific">mine drainage metagenome</name>
    <dbReference type="NCBI Taxonomy" id="410659"/>
    <lineage>
        <taxon>unclassified sequences</taxon>
        <taxon>metagenomes</taxon>
        <taxon>ecological metagenomes</taxon>
    </lineage>
</organism>
<gene>
    <name evidence="3" type="ORF">B1B_10747</name>
</gene>
<evidence type="ECO:0000256" key="2">
    <source>
        <dbReference type="ARBA" id="ARBA00023235"/>
    </source>
</evidence>
<dbReference type="PANTHER" id="PTHR48100">
    <property type="entry name" value="BROAD-SPECIFICITY PHOSPHATASE YOR283W-RELATED"/>
    <property type="match status" value="1"/>
</dbReference>
<keyword evidence="1" id="KW-0324">Glycolysis</keyword>
<dbReference type="InterPro" id="IPR029033">
    <property type="entry name" value="His_PPase_superfam"/>
</dbReference>
<reference evidence="3" key="2">
    <citation type="journal article" date="2014" name="ISME J.">
        <title>Microbial stratification in low pH oxic and suboxic macroscopic growths along an acid mine drainage.</title>
        <authorList>
            <person name="Mendez-Garcia C."/>
            <person name="Mesa V."/>
            <person name="Sprenger R.R."/>
            <person name="Richter M."/>
            <person name="Diez M.S."/>
            <person name="Solano J."/>
            <person name="Bargiela R."/>
            <person name="Golyshina O.V."/>
            <person name="Manteca A."/>
            <person name="Ramos J.L."/>
            <person name="Gallego J.R."/>
            <person name="Llorente I."/>
            <person name="Martins Dos Santos V.A."/>
            <person name="Jensen O.N."/>
            <person name="Pelaez A.I."/>
            <person name="Sanchez J."/>
            <person name="Ferrer M."/>
        </authorList>
    </citation>
    <scope>NUCLEOTIDE SEQUENCE</scope>
</reference>
<dbReference type="Pfam" id="PF00300">
    <property type="entry name" value="His_Phos_1"/>
    <property type="match status" value="1"/>
</dbReference>
<dbReference type="GO" id="GO:0005737">
    <property type="term" value="C:cytoplasm"/>
    <property type="evidence" value="ECO:0007669"/>
    <property type="project" value="TreeGrafter"/>
</dbReference>
<dbReference type="CDD" id="cd07067">
    <property type="entry name" value="HP_PGM_like"/>
    <property type="match status" value="1"/>
</dbReference>
<name>T1A554_9ZZZZ</name>
<reference evidence="3" key="1">
    <citation type="submission" date="2013-08" db="EMBL/GenBank/DDBJ databases">
        <authorList>
            <person name="Mendez C."/>
            <person name="Richter M."/>
            <person name="Ferrer M."/>
            <person name="Sanchez J."/>
        </authorList>
    </citation>
    <scope>NUCLEOTIDE SEQUENCE</scope>
</reference>
<protein>
    <submittedName>
        <fullName evidence="3">Phosphoglycerate mutase</fullName>
        <ecNumber evidence="3">3.1.3.13</ecNumber>
    </submittedName>
</protein>
<dbReference type="PANTHER" id="PTHR48100:SF1">
    <property type="entry name" value="HISTIDINE PHOSPHATASE FAMILY PROTEIN-RELATED"/>
    <property type="match status" value="1"/>
</dbReference>
<evidence type="ECO:0000313" key="3">
    <source>
        <dbReference type="EMBL" id="EQD52043.1"/>
    </source>
</evidence>
<dbReference type="InterPro" id="IPR050275">
    <property type="entry name" value="PGM_Phosphatase"/>
</dbReference>
<evidence type="ECO:0000256" key="1">
    <source>
        <dbReference type="ARBA" id="ARBA00023152"/>
    </source>
</evidence>
<accession>T1A554</accession>
<dbReference type="InterPro" id="IPR013078">
    <property type="entry name" value="His_Pase_superF_clade-1"/>
</dbReference>
<dbReference type="Gene3D" id="3.40.50.1240">
    <property type="entry name" value="Phosphoglycerate mutase-like"/>
    <property type="match status" value="1"/>
</dbReference>
<dbReference type="GO" id="GO:0016791">
    <property type="term" value="F:phosphatase activity"/>
    <property type="evidence" value="ECO:0007669"/>
    <property type="project" value="TreeGrafter"/>
</dbReference>
<sequence>MNEKRIFLIRHGETDWNRKKIWQGLHGPGLNEAGRKQIENTAFKLKNSNISELYSSDVTRALETSQIISSYLGLRLKISPAFRERDMGDYTGLAESEVLKRNPGLVLQNGFLGSNDLPTVEKWDSFVRRVTEGIESLISHVEGDAAAVTHGGVIYIALAHFDHNKLLPVVPNGNVSVIMVKPDVFIENIYL</sequence>
<comment type="caution">
    <text evidence="3">The sequence shown here is derived from an EMBL/GenBank/DDBJ whole genome shotgun (WGS) entry which is preliminary data.</text>
</comment>
<proteinExistence type="predicted"/>
<dbReference type="SUPFAM" id="SSF53254">
    <property type="entry name" value="Phosphoglycerate mutase-like"/>
    <property type="match status" value="1"/>
</dbReference>
<dbReference type="InterPro" id="IPR001345">
    <property type="entry name" value="PG/BPGM_mutase_AS"/>
</dbReference>